<evidence type="ECO:0000313" key="1">
    <source>
        <dbReference type="EMBL" id="BBN67642.1"/>
    </source>
</evidence>
<dbReference type="EMBL" id="AP020476">
    <property type="protein sequence ID" value="BBN67642.1"/>
    <property type="molecule type" value="Genomic_DNA"/>
</dbReference>
<reference evidence="1" key="1">
    <citation type="journal article" date="2019" name="Science">
        <title>Mutation of a bHLH transcription factor allowed almond domestication.</title>
        <authorList>
            <person name="Sanchez-Perez R."/>
            <person name="Pavan S."/>
            <person name="Mazzeo R."/>
            <person name="Moldovan C."/>
            <person name="Aiese Cigliano R."/>
            <person name="Del Cueto J."/>
            <person name="Ricciardi F."/>
            <person name="Lotti C."/>
            <person name="Ricciardi L."/>
            <person name="Dicenta F."/>
            <person name="Lopez-Marques R.L."/>
            <person name="Lindberg Moller B."/>
        </authorList>
    </citation>
    <scope>NUCLEOTIDE SEQUENCE</scope>
</reference>
<gene>
    <name evidence="1" type="ORF">Prudu_139S000200</name>
</gene>
<sequence length="159" mass="16913">MAGVYVSGTSRGRYWKPASYSLPLEASSVLISQLGNSDFYLDFSVNSSAPSLESNRHRLVESISRVAEDTLPTPPLGTSSVAADTALHLPAAQPPAHPFISTSDTTAGTSPQLPAVLPPTLPFISISDTITGTSHSFRQCCLVVRLLMTTIRTVMFPPP</sequence>
<accession>A0A5H2XKF2</accession>
<organism evidence="1">
    <name type="scientific">Prunus dulcis</name>
    <name type="common">Almond</name>
    <name type="synonym">Amygdalus dulcis</name>
    <dbReference type="NCBI Taxonomy" id="3755"/>
    <lineage>
        <taxon>Eukaryota</taxon>
        <taxon>Viridiplantae</taxon>
        <taxon>Streptophyta</taxon>
        <taxon>Embryophyta</taxon>
        <taxon>Tracheophyta</taxon>
        <taxon>Spermatophyta</taxon>
        <taxon>Magnoliopsida</taxon>
        <taxon>eudicotyledons</taxon>
        <taxon>Gunneridae</taxon>
        <taxon>Pentapetalae</taxon>
        <taxon>rosids</taxon>
        <taxon>fabids</taxon>
        <taxon>Rosales</taxon>
        <taxon>Rosaceae</taxon>
        <taxon>Amygdaloideae</taxon>
        <taxon>Amygdaleae</taxon>
        <taxon>Prunus</taxon>
    </lineage>
</organism>
<name>A0A5H2XKF2_PRUDU</name>
<protein>
    <submittedName>
        <fullName evidence="1">Uncharacterized protein</fullName>
    </submittedName>
</protein>
<dbReference type="AlphaFoldDB" id="A0A5H2XKF2"/>
<proteinExistence type="predicted"/>